<proteinExistence type="predicted"/>
<dbReference type="InterPro" id="IPR039352">
    <property type="entry name" value="BEAN1"/>
</dbReference>
<evidence type="ECO:0000313" key="3">
    <source>
        <dbReference type="Proteomes" id="UP000515159"/>
    </source>
</evidence>
<dbReference type="PANTHER" id="PTHR36464">
    <property type="entry name" value="PROTEIN BEAN1"/>
    <property type="match status" value="1"/>
</dbReference>
<dbReference type="OrthoDB" id="9085892at2759"/>
<sequence length="357" mass="38201">MQLEWPAEGIGDPRPFLPLSALLCSTLGHGAAVGELSCSRKVSGAVYSDFAGLPEASVLFFLSQLASGTSIRTGLGRNYSSLSEKSILPCKKEALECGKGLCLLNWLHCHYQKNCGREFMAIKLTCSKIHSNQSSPIECPSYSESNSDTSLLVSPLVVAGIVIGLVLFLSCVTIIVGSLRKDGRLRQPHLRSDAGYGPDSSSYGGSNGELQSACIEEFSPAFDLGSYMETMSQVNIGYPDSPPCYDECVGPRATQIYIPTDDPPPYSMADPCRNASSMSISLEEMTPGVTENVLDGSVQVEGSQLPLSSISFSTVTFGVATHYKNTATKQSRSFPLIPLDTPKNSTPQSHASSNRIM</sequence>
<reference evidence="4" key="1">
    <citation type="submission" date="2025-08" db="UniProtKB">
        <authorList>
            <consortium name="RefSeq"/>
        </authorList>
    </citation>
    <scope>IDENTIFICATION</scope>
</reference>
<keyword evidence="2" id="KW-0812">Transmembrane</keyword>
<keyword evidence="3" id="KW-1185">Reference proteome</keyword>
<evidence type="ECO:0000256" key="2">
    <source>
        <dbReference type="SAM" id="Phobius"/>
    </source>
</evidence>
<protein>
    <submittedName>
        <fullName evidence="4">Protein BEAN1 isoform X1</fullName>
    </submittedName>
</protein>
<feature type="region of interest" description="Disordered" evidence="1">
    <location>
        <begin position="334"/>
        <end position="357"/>
    </location>
</feature>
<evidence type="ECO:0000256" key="1">
    <source>
        <dbReference type="SAM" id="MobiDB-lite"/>
    </source>
</evidence>
<dbReference type="KEGG" id="gsh:117358784"/>
<gene>
    <name evidence="4" type="primary">BEAN1</name>
</gene>
<dbReference type="GeneID" id="117358784"/>
<name>A0A6P8RAQ6_GEOSA</name>
<dbReference type="InParanoid" id="A0A6P8RAQ6"/>
<keyword evidence="2" id="KW-0472">Membrane</keyword>
<dbReference type="AlphaFoldDB" id="A0A6P8RAQ6"/>
<dbReference type="PANTHER" id="PTHR36464:SF1">
    <property type="entry name" value="PROTEIN BEAN1"/>
    <property type="match status" value="1"/>
</dbReference>
<keyword evidence="2" id="KW-1133">Transmembrane helix</keyword>
<dbReference type="RefSeq" id="XP_033796331.1">
    <property type="nucleotide sequence ID" value="XM_033940440.1"/>
</dbReference>
<organism evidence="3 4">
    <name type="scientific">Geotrypetes seraphini</name>
    <name type="common">Gaboon caecilian</name>
    <name type="synonym">Caecilia seraphini</name>
    <dbReference type="NCBI Taxonomy" id="260995"/>
    <lineage>
        <taxon>Eukaryota</taxon>
        <taxon>Metazoa</taxon>
        <taxon>Chordata</taxon>
        <taxon>Craniata</taxon>
        <taxon>Vertebrata</taxon>
        <taxon>Euteleostomi</taxon>
        <taxon>Amphibia</taxon>
        <taxon>Gymnophiona</taxon>
        <taxon>Geotrypetes</taxon>
    </lineage>
</organism>
<evidence type="ECO:0000313" key="4">
    <source>
        <dbReference type="RefSeq" id="XP_033796331.1"/>
    </source>
</evidence>
<dbReference type="CTD" id="146227"/>
<dbReference type="Proteomes" id="UP000515159">
    <property type="component" value="Chromosome 4"/>
</dbReference>
<feature type="transmembrane region" description="Helical" evidence="2">
    <location>
        <begin position="151"/>
        <end position="176"/>
    </location>
</feature>
<feature type="compositionally biased region" description="Polar residues" evidence="1">
    <location>
        <begin position="342"/>
        <end position="357"/>
    </location>
</feature>
<accession>A0A6P8RAQ6</accession>